<feature type="compositionally biased region" description="Basic and acidic residues" evidence="1">
    <location>
        <begin position="117"/>
        <end position="137"/>
    </location>
</feature>
<proteinExistence type="predicted"/>
<organism evidence="2 3">
    <name type="scientific">Ramazzottius varieornatus</name>
    <name type="common">Water bear</name>
    <name type="synonym">Tardigrade</name>
    <dbReference type="NCBI Taxonomy" id="947166"/>
    <lineage>
        <taxon>Eukaryota</taxon>
        <taxon>Metazoa</taxon>
        <taxon>Ecdysozoa</taxon>
        <taxon>Tardigrada</taxon>
        <taxon>Eutardigrada</taxon>
        <taxon>Parachela</taxon>
        <taxon>Hypsibioidea</taxon>
        <taxon>Ramazzottiidae</taxon>
        <taxon>Ramazzottius</taxon>
    </lineage>
</organism>
<dbReference type="Proteomes" id="UP000186922">
    <property type="component" value="Unassembled WGS sequence"/>
</dbReference>
<evidence type="ECO:0000256" key="1">
    <source>
        <dbReference type="SAM" id="MobiDB-lite"/>
    </source>
</evidence>
<accession>A0A1D1UV43</accession>
<dbReference type="EMBL" id="BDGG01000002">
    <property type="protein sequence ID" value="GAU93529.1"/>
    <property type="molecule type" value="Genomic_DNA"/>
</dbReference>
<feature type="compositionally biased region" description="Polar residues" evidence="1">
    <location>
        <begin position="39"/>
        <end position="69"/>
    </location>
</feature>
<gene>
    <name evidence="2" type="primary">RvY_05455-1</name>
    <name evidence="2" type="synonym">RvY_05455.1</name>
    <name evidence="2" type="ORF">RvY_05455</name>
</gene>
<evidence type="ECO:0000313" key="3">
    <source>
        <dbReference type="Proteomes" id="UP000186922"/>
    </source>
</evidence>
<sequence length="225" mass="25229">MADDGWNGLDLLWEAALSRESADVDLSDVVSSETTSSTPAVTLLSSPGQLSMTLPVNQPKGSGISSRPSVTCGHPAQVHDAPSVSPTSASSLAAPVHREINNRKRLHGSKPWTSDAGRQRRDRDSEAEKTVEERMDSDTTAPRPKLTREKETYERLLAVDDTNPYQYPPGKECTLAWKVALRHSLRNTYQPTEPELMLKMRKKSRHRRTRTPMLRIVFRFLLIEK</sequence>
<dbReference type="AlphaFoldDB" id="A0A1D1UV43"/>
<name>A0A1D1UV43_RAMVA</name>
<feature type="region of interest" description="Disordered" evidence="1">
    <location>
        <begin position="30"/>
        <end position="148"/>
    </location>
</feature>
<comment type="caution">
    <text evidence="2">The sequence shown here is derived from an EMBL/GenBank/DDBJ whole genome shotgun (WGS) entry which is preliminary data.</text>
</comment>
<keyword evidence="3" id="KW-1185">Reference proteome</keyword>
<reference evidence="2 3" key="1">
    <citation type="journal article" date="2016" name="Nat. Commun.">
        <title>Extremotolerant tardigrade genome and improved radiotolerance of human cultured cells by tardigrade-unique protein.</title>
        <authorList>
            <person name="Hashimoto T."/>
            <person name="Horikawa D.D."/>
            <person name="Saito Y."/>
            <person name="Kuwahara H."/>
            <person name="Kozuka-Hata H."/>
            <person name="Shin-I T."/>
            <person name="Minakuchi Y."/>
            <person name="Ohishi K."/>
            <person name="Motoyama A."/>
            <person name="Aizu T."/>
            <person name="Enomoto A."/>
            <person name="Kondo K."/>
            <person name="Tanaka S."/>
            <person name="Hara Y."/>
            <person name="Koshikawa S."/>
            <person name="Sagara H."/>
            <person name="Miura T."/>
            <person name="Yokobori S."/>
            <person name="Miyagawa K."/>
            <person name="Suzuki Y."/>
            <person name="Kubo T."/>
            <person name="Oyama M."/>
            <person name="Kohara Y."/>
            <person name="Fujiyama A."/>
            <person name="Arakawa K."/>
            <person name="Katayama T."/>
            <person name="Toyoda A."/>
            <person name="Kunieda T."/>
        </authorList>
    </citation>
    <scope>NUCLEOTIDE SEQUENCE [LARGE SCALE GENOMIC DNA]</scope>
    <source>
        <strain evidence="2 3">YOKOZUNA-1</strain>
    </source>
</reference>
<protein>
    <submittedName>
        <fullName evidence="2">Uncharacterized protein</fullName>
    </submittedName>
</protein>
<evidence type="ECO:0000313" key="2">
    <source>
        <dbReference type="EMBL" id="GAU93529.1"/>
    </source>
</evidence>